<evidence type="ECO:0008006" key="3">
    <source>
        <dbReference type="Google" id="ProtNLM"/>
    </source>
</evidence>
<protein>
    <recommendedName>
        <fullName evidence="3">RecF/RecN/SMC N-terminal domain-containing protein</fullName>
    </recommendedName>
</protein>
<dbReference type="AlphaFoldDB" id="A0A0F9E000"/>
<organism evidence="2">
    <name type="scientific">marine sediment metagenome</name>
    <dbReference type="NCBI Taxonomy" id="412755"/>
    <lineage>
        <taxon>unclassified sequences</taxon>
        <taxon>metagenomes</taxon>
        <taxon>ecological metagenomes</taxon>
    </lineage>
</organism>
<dbReference type="InterPro" id="IPR027417">
    <property type="entry name" value="P-loop_NTPase"/>
</dbReference>
<comment type="caution">
    <text evidence="2">The sequence shown here is derived from an EMBL/GenBank/DDBJ whole genome shotgun (WGS) entry which is preliminary data.</text>
</comment>
<dbReference type="Gene3D" id="3.40.50.300">
    <property type="entry name" value="P-loop containing nucleotide triphosphate hydrolases"/>
    <property type="match status" value="1"/>
</dbReference>
<feature type="coiled-coil region" evidence="1">
    <location>
        <begin position="5"/>
        <end position="32"/>
    </location>
</feature>
<keyword evidence="1" id="KW-0175">Coiled coil</keyword>
<accession>A0A0F9E000</accession>
<feature type="non-terminal residue" evidence="2">
    <location>
        <position position="1"/>
    </location>
</feature>
<name>A0A0F9E000_9ZZZZ</name>
<reference evidence="2" key="1">
    <citation type="journal article" date="2015" name="Nature">
        <title>Complex archaea that bridge the gap between prokaryotes and eukaryotes.</title>
        <authorList>
            <person name="Spang A."/>
            <person name="Saw J.H."/>
            <person name="Jorgensen S.L."/>
            <person name="Zaremba-Niedzwiedzka K."/>
            <person name="Martijn J."/>
            <person name="Lind A.E."/>
            <person name="van Eijk R."/>
            <person name="Schleper C."/>
            <person name="Guy L."/>
            <person name="Ettema T.J."/>
        </authorList>
    </citation>
    <scope>NUCLEOTIDE SEQUENCE</scope>
</reference>
<gene>
    <name evidence="2" type="ORF">LCGC14_2215450</name>
</gene>
<proteinExistence type="predicted"/>
<evidence type="ECO:0000256" key="1">
    <source>
        <dbReference type="SAM" id="Coils"/>
    </source>
</evidence>
<dbReference type="EMBL" id="LAZR01029492">
    <property type="protein sequence ID" value="KKL59426.1"/>
    <property type="molecule type" value="Genomic_DNA"/>
</dbReference>
<sequence>KEDNISREKKLLESYIKNIDEIEKKIEIIIKEDKEKSEIYQKRKFLMSSIQKLDINIETNNKLIQEKSQLELFGMKIPIEKADQIINNLSIQFEEIELYLYEKMIEQRNGAAKKFNSTINNVIEELKLEDFEDIYIDLEDYRLIVVRNGGKVQPLGALGGAERGIIGGILQISCKQTYLKDIPFFIGDDIILEFDPDMSETFMNYLKKLAVEDDLFIIITKISNSRQLKQLEI</sequence>
<evidence type="ECO:0000313" key="2">
    <source>
        <dbReference type="EMBL" id="KKL59426.1"/>
    </source>
</evidence>
<dbReference type="SUPFAM" id="SSF52540">
    <property type="entry name" value="P-loop containing nucleoside triphosphate hydrolases"/>
    <property type="match status" value="1"/>
</dbReference>